<dbReference type="AlphaFoldDB" id="A0A8X6XB08"/>
<name>A0A8X6XB08_9ARAC</name>
<accession>A0A8X6XB08</accession>
<dbReference type="Proteomes" id="UP000886998">
    <property type="component" value="Unassembled WGS sequence"/>
</dbReference>
<comment type="caution">
    <text evidence="1">The sequence shown here is derived from an EMBL/GenBank/DDBJ whole genome shotgun (WGS) entry which is preliminary data.</text>
</comment>
<proteinExistence type="predicted"/>
<evidence type="ECO:0000313" key="1">
    <source>
        <dbReference type="EMBL" id="GFY49536.1"/>
    </source>
</evidence>
<organism evidence="1 2">
    <name type="scientific">Trichonephila inaurata madagascariensis</name>
    <dbReference type="NCBI Taxonomy" id="2747483"/>
    <lineage>
        <taxon>Eukaryota</taxon>
        <taxon>Metazoa</taxon>
        <taxon>Ecdysozoa</taxon>
        <taxon>Arthropoda</taxon>
        <taxon>Chelicerata</taxon>
        <taxon>Arachnida</taxon>
        <taxon>Araneae</taxon>
        <taxon>Araneomorphae</taxon>
        <taxon>Entelegynae</taxon>
        <taxon>Araneoidea</taxon>
        <taxon>Nephilidae</taxon>
        <taxon>Trichonephila</taxon>
        <taxon>Trichonephila inaurata</taxon>
    </lineage>
</organism>
<reference evidence="1" key="1">
    <citation type="submission" date="2020-08" db="EMBL/GenBank/DDBJ databases">
        <title>Multicomponent nature underlies the extraordinary mechanical properties of spider dragline silk.</title>
        <authorList>
            <person name="Kono N."/>
            <person name="Nakamura H."/>
            <person name="Mori M."/>
            <person name="Yoshida Y."/>
            <person name="Ohtoshi R."/>
            <person name="Malay A.D."/>
            <person name="Moran D.A.P."/>
            <person name="Tomita M."/>
            <person name="Numata K."/>
            <person name="Arakawa K."/>
        </authorList>
    </citation>
    <scope>NUCLEOTIDE SEQUENCE</scope>
</reference>
<keyword evidence="2" id="KW-1185">Reference proteome</keyword>
<protein>
    <submittedName>
        <fullName evidence="1">Uncharacterized protein</fullName>
    </submittedName>
</protein>
<sequence length="76" mass="8235">MLIVRPSSMTNQWLKALLPISNLQDLTFPSDNVSISKAARNVIHGCRSSDLGDPELAKLDLMDLNKSPGPDGVSMI</sequence>
<evidence type="ECO:0000313" key="2">
    <source>
        <dbReference type="Proteomes" id="UP000886998"/>
    </source>
</evidence>
<gene>
    <name evidence="1" type="ORF">TNIN_337901</name>
</gene>
<dbReference type="EMBL" id="BMAV01007072">
    <property type="protein sequence ID" value="GFY49536.1"/>
    <property type="molecule type" value="Genomic_DNA"/>
</dbReference>